<reference evidence="6" key="1">
    <citation type="submission" date="2020-10" db="EMBL/GenBank/DDBJ databases">
        <authorList>
            <person name="Han B."/>
            <person name="Lu T."/>
            <person name="Zhao Q."/>
            <person name="Huang X."/>
            <person name="Zhao Y."/>
        </authorList>
    </citation>
    <scope>NUCLEOTIDE SEQUENCE</scope>
</reference>
<dbReference type="AlphaFoldDB" id="A0A811N459"/>
<evidence type="ECO:0000256" key="4">
    <source>
        <dbReference type="ARBA" id="ARBA00022741"/>
    </source>
</evidence>
<evidence type="ECO:0000256" key="3">
    <source>
        <dbReference type="ARBA" id="ARBA00022712"/>
    </source>
</evidence>
<dbReference type="GO" id="GO:0052381">
    <property type="term" value="F:tRNA dimethylallyltransferase activity"/>
    <property type="evidence" value="ECO:0007669"/>
    <property type="project" value="TreeGrafter"/>
</dbReference>
<comment type="caution">
    <text evidence="6">The sequence shown here is derived from an EMBL/GenBank/DDBJ whole genome shotgun (WGS) entry which is preliminary data.</text>
</comment>
<dbReference type="SUPFAM" id="SSF52540">
    <property type="entry name" value="P-loop containing nucleoside triphosphate hydrolases"/>
    <property type="match status" value="1"/>
</dbReference>
<comment type="similarity">
    <text evidence="1">Belongs to the IPP transferase family.</text>
</comment>
<evidence type="ECO:0000256" key="2">
    <source>
        <dbReference type="ARBA" id="ARBA00022679"/>
    </source>
</evidence>
<dbReference type="Gene3D" id="3.40.50.300">
    <property type="entry name" value="P-loop containing nucleotide triphosphate hydrolases"/>
    <property type="match status" value="1"/>
</dbReference>
<proteinExistence type="inferred from homology"/>
<organism evidence="6 7">
    <name type="scientific">Miscanthus lutarioriparius</name>
    <dbReference type="NCBI Taxonomy" id="422564"/>
    <lineage>
        <taxon>Eukaryota</taxon>
        <taxon>Viridiplantae</taxon>
        <taxon>Streptophyta</taxon>
        <taxon>Embryophyta</taxon>
        <taxon>Tracheophyta</taxon>
        <taxon>Spermatophyta</taxon>
        <taxon>Magnoliopsida</taxon>
        <taxon>Liliopsida</taxon>
        <taxon>Poales</taxon>
        <taxon>Poaceae</taxon>
        <taxon>PACMAD clade</taxon>
        <taxon>Panicoideae</taxon>
        <taxon>Andropogonodae</taxon>
        <taxon>Andropogoneae</taxon>
        <taxon>Saccharinae</taxon>
        <taxon>Miscanthus</taxon>
    </lineage>
</organism>
<dbReference type="GO" id="GO:0005739">
    <property type="term" value="C:mitochondrion"/>
    <property type="evidence" value="ECO:0007669"/>
    <property type="project" value="TreeGrafter"/>
</dbReference>
<dbReference type="InterPro" id="IPR039657">
    <property type="entry name" value="Dimethylallyltransferase"/>
</dbReference>
<keyword evidence="2" id="KW-0808">Transferase</keyword>
<dbReference type="PANTHER" id="PTHR11088">
    <property type="entry name" value="TRNA DIMETHYLALLYLTRANSFERASE"/>
    <property type="match status" value="1"/>
</dbReference>
<dbReference type="GO" id="GO:0005524">
    <property type="term" value="F:ATP binding"/>
    <property type="evidence" value="ECO:0007669"/>
    <property type="project" value="UniProtKB-KW"/>
</dbReference>
<dbReference type="GO" id="GO:0006400">
    <property type="term" value="P:tRNA modification"/>
    <property type="evidence" value="ECO:0007669"/>
    <property type="project" value="TreeGrafter"/>
</dbReference>
<dbReference type="EMBL" id="CAJGYO010000003">
    <property type="protein sequence ID" value="CAD6217659.1"/>
    <property type="molecule type" value="Genomic_DNA"/>
</dbReference>
<keyword evidence="4" id="KW-0547">Nucleotide-binding</keyword>
<dbReference type="Proteomes" id="UP000604825">
    <property type="component" value="Unassembled WGS sequence"/>
</dbReference>
<evidence type="ECO:0000256" key="5">
    <source>
        <dbReference type="ARBA" id="ARBA00022840"/>
    </source>
</evidence>
<protein>
    <submittedName>
        <fullName evidence="6">Uncharacterized protein</fullName>
    </submittedName>
</protein>
<keyword evidence="7" id="KW-1185">Reference proteome</keyword>
<dbReference type="GO" id="GO:0009691">
    <property type="term" value="P:cytokinin biosynthetic process"/>
    <property type="evidence" value="ECO:0007669"/>
    <property type="project" value="UniProtKB-KW"/>
</dbReference>
<name>A0A811N459_9POAL</name>
<dbReference type="Pfam" id="PF01715">
    <property type="entry name" value="IPPT"/>
    <property type="match status" value="2"/>
</dbReference>
<keyword evidence="5" id="KW-0067">ATP-binding</keyword>
<keyword evidence="3" id="KW-0203">Cytokinin biosynthesis</keyword>
<dbReference type="OrthoDB" id="775260at2759"/>
<evidence type="ECO:0000313" key="7">
    <source>
        <dbReference type="Proteomes" id="UP000604825"/>
    </source>
</evidence>
<evidence type="ECO:0000256" key="1">
    <source>
        <dbReference type="ARBA" id="ARBA00005842"/>
    </source>
</evidence>
<gene>
    <name evidence="6" type="ORF">NCGR_LOCUS11633</name>
</gene>
<dbReference type="InterPro" id="IPR027417">
    <property type="entry name" value="P-loop_NTPase"/>
</dbReference>
<accession>A0A811N459</accession>
<evidence type="ECO:0000313" key="6">
    <source>
        <dbReference type="EMBL" id="CAD6217659.1"/>
    </source>
</evidence>
<sequence length="208" mass="22505">MMSIKPVVIMGATGTGKMKLSIDISKVIGGEVINADKMQIYAGLDIATNKIRPNDQGGIPHHLIGVISSIADDVYVPSFRSIATTTAESTARRGRVPVLVGGSNSLMHGFLADHLDPSLANPFSIPKYKPNLRFKSCLLWVHTHELVLNKYLCRCIDDMVASGLVEELKEYFDTTLAHKIGNHTGLAKAIGVRELSKYFGGGMSLSIP</sequence>
<dbReference type="PANTHER" id="PTHR11088:SF58">
    <property type="entry name" value="OS07G0190150 PROTEIN"/>
    <property type="match status" value="1"/>
</dbReference>